<sequence length="343" mass="38045">MEVILTDISAWTVYASGAPLIPVPQAEAIRVIQGARASSAAASMVRGLVWWKSWESYTRALLGLPEGRSVPVHLMVSPCCQHGGRGPIKCHVAPQGDMHGFLCKTPMAANSGEPIYVVSPAAYPLIRARRLDILGVADLLAQMWSDFLVRPDLGGVIQYRSAPLCCKDEVETMLVSLPSVRGGVQLQKALGYVSPGAHSPMEAVLQLALCLPQNMGGCGLPLPAMNKSMPLPGDARALFRGQRRITPDLAWLEKGLVVEYDSYQEHDQTEAQAQNDRNRRDAYDRMGLRTITVDRSTMRDDTRRNLAFAKITNYLEREFDWSGDAQIKRHDLAWRLMHLQTIW</sequence>
<name>A0A4S2F2W2_9ACTN</name>
<reference evidence="1 2" key="1">
    <citation type="submission" date="2019-04" db="EMBL/GenBank/DDBJ databases">
        <title>Microbes associate with the intestines of laboratory mice.</title>
        <authorList>
            <person name="Navarre W."/>
            <person name="Wong E."/>
            <person name="Huang K."/>
            <person name="Tropini C."/>
            <person name="Ng K."/>
            <person name="Yu B."/>
        </authorList>
    </citation>
    <scope>NUCLEOTIDE SEQUENCE [LARGE SCALE GENOMIC DNA]</scope>
    <source>
        <strain evidence="1 2">NM07_P-09</strain>
    </source>
</reference>
<dbReference type="EMBL" id="SRYE01000001">
    <property type="protein sequence ID" value="TGY63296.1"/>
    <property type="molecule type" value="Genomic_DNA"/>
</dbReference>
<dbReference type="RefSeq" id="WP_136011923.1">
    <property type="nucleotide sequence ID" value="NZ_SRYE01000001.1"/>
</dbReference>
<evidence type="ECO:0000313" key="1">
    <source>
        <dbReference type="EMBL" id="TGY63296.1"/>
    </source>
</evidence>
<dbReference type="AlphaFoldDB" id="A0A4S2F2W2"/>
<organism evidence="1 2">
    <name type="scientific">Muricaecibacterium torontonense</name>
    <dbReference type="NCBI Taxonomy" id="3032871"/>
    <lineage>
        <taxon>Bacteria</taxon>
        <taxon>Bacillati</taxon>
        <taxon>Actinomycetota</taxon>
        <taxon>Coriobacteriia</taxon>
        <taxon>Coriobacteriales</taxon>
        <taxon>Atopobiaceae</taxon>
        <taxon>Muricaecibacterium</taxon>
    </lineage>
</organism>
<accession>A0A4S2F2W2</accession>
<protein>
    <recommendedName>
        <fullName evidence="3">DUF559 domain-containing protein</fullName>
    </recommendedName>
</protein>
<evidence type="ECO:0008006" key="3">
    <source>
        <dbReference type="Google" id="ProtNLM"/>
    </source>
</evidence>
<comment type="caution">
    <text evidence="1">The sequence shown here is derived from an EMBL/GenBank/DDBJ whole genome shotgun (WGS) entry which is preliminary data.</text>
</comment>
<dbReference type="Proteomes" id="UP000310263">
    <property type="component" value="Unassembled WGS sequence"/>
</dbReference>
<proteinExistence type="predicted"/>
<keyword evidence="2" id="KW-1185">Reference proteome</keyword>
<gene>
    <name evidence="1" type="ORF">E5334_01995</name>
</gene>
<evidence type="ECO:0000313" key="2">
    <source>
        <dbReference type="Proteomes" id="UP000310263"/>
    </source>
</evidence>
<dbReference type="OrthoDB" id="3173905at2"/>